<evidence type="ECO:0000259" key="1">
    <source>
        <dbReference type="Pfam" id="PF13542"/>
    </source>
</evidence>
<dbReference type="SUPFAM" id="SSF56219">
    <property type="entry name" value="DNase I-like"/>
    <property type="match status" value="1"/>
</dbReference>
<dbReference type="Gene3D" id="3.60.10.10">
    <property type="entry name" value="Endonuclease/exonuclease/phosphatase"/>
    <property type="match status" value="1"/>
</dbReference>
<accession>A0A8K2AC32</accession>
<comment type="caution">
    <text evidence="2">The sequence shown here is derived from an EMBL/GenBank/DDBJ whole genome shotgun (WGS) entry which is preliminary data.</text>
</comment>
<gene>
    <name evidence="2" type="ORF">GS597_03125</name>
</gene>
<dbReference type="PANTHER" id="PTHR33498:SF1">
    <property type="entry name" value="TRANSPOSASE FOR INSERTION SEQUENCE ELEMENT IS1557"/>
    <property type="match status" value="1"/>
</dbReference>
<feature type="domain" description="Transposase IS204/IS1001/IS1096/IS1165 helix-turn-helix" evidence="1">
    <location>
        <begin position="39"/>
        <end position="88"/>
    </location>
</feature>
<dbReference type="Pfam" id="PF13542">
    <property type="entry name" value="HTH_Tnp_ISL3"/>
    <property type="match status" value="1"/>
</dbReference>
<name>A0A8K2AC32_9CYAN</name>
<organism evidence="2 3">
    <name type="scientific">Petrachloros mirabilis ULC683</name>
    <dbReference type="NCBI Taxonomy" id="2781853"/>
    <lineage>
        <taxon>Bacteria</taxon>
        <taxon>Bacillati</taxon>
        <taxon>Cyanobacteriota</taxon>
        <taxon>Cyanophyceae</taxon>
        <taxon>Synechococcales</taxon>
        <taxon>Petrachlorosaceae</taxon>
        <taxon>Petrachloros</taxon>
        <taxon>Petrachloros mirabilis</taxon>
    </lineage>
</organism>
<evidence type="ECO:0000313" key="3">
    <source>
        <dbReference type="Proteomes" id="UP000607397"/>
    </source>
</evidence>
<dbReference type="EMBL" id="WVIC01000004">
    <property type="protein sequence ID" value="NCJ05520.1"/>
    <property type="molecule type" value="Genomic_DNA"/>
</dbReference>
<keyword evidence="3" id="KW-1185">Reference proteome</keyword>
<dbReference type="AlphaFoldDB" id="A0A8K2AC32"/>
<sequence>MHENHRYNIEDLPWNKQPVVLRVNRRQFWCQGCGQVFSEELAFVKKRRLYTQRLAKQIVSEVLGSNIQSVANQTGLSDEQIETMMKDAGDAYLPKAPEPFRYLGIDEIAVVKGQGKYYGVSGEPRDARADYAVTLKDARGQDGSWRIARTIRGKSGSAWDEAERRVLVELAKWDLQDVFRRVNGHEIVDFSWFLNRKGDVIGRRFDHIYASTQLWPGSCEYIHALRTQGLSDHSPIMANFAPKENVT</sequence>
<dbReference type="InterPro" id="IPR032877">
    <property type="entry name" value="Transposase_HTH"/>
</dbReference>
<dbReference type="InterPro" id="IPR036691">
    <property type="entry name" value="Endo/exonu/phosph_ase_sf"/>
</dbReference>
<dbReference type="PANTHER" id="PTHR33498">
    <property type="entry name" value="TRANSPOSASE FOR INSERTION SEQUENCE ELEMENT IS1557"/>
    <property type="match status" value="1"/>
</dbReference>
<dbReference type="InterPro" id="IPR047951">
    <property type="entry name" value="Transpos_ISL3"/>
</dbReference>
<dbReference type="Proteomes" id="UP000607397">
    <property type="component" value="Unassembled WGS sequence"/>
</dbReference>
<protein>
    <recommendedName>
        <fullName evidence="1">Transposase IS204/IS1001/IS1096/IS1165 helix-turn-helix domain-containing protein</fullName>
    </recommendedName>
</protein>
<reference evidence="2" key="1">
    <citation type="submission" date="2019-12" db="EMBL/GenBank/DDBJ databases">
        <title>High-Quality draft genome sequences of three cyanobacteria isolated from the limestone walls of the Old Cathedral of Coimbra.</title>
        <authorList>
            <person name="Tiago I."/>
            <person name="Soares F."/>
            <person name="Portugal A."/>
        </authorList>
    </citation>
    <scope>NUCLEOTIDE SEQUENCE [LARGE SCALE GENOMIC DNA]</scope>
    <source>
        <strain evidence="2">C</strain>
    </source>
</reference>
<evidence type="ECO:0000313" key="2">
    <source>
        <dbReference type="EMBL" id="NCJ05520.1"/>
    </source>
</evidence>
<proteinExistence type="predicted"/>